<accession>A0A917YL59</accession>
<dbReference type="Proteomes" id="UP000598196">
    <property type="component" value="Unassembled WGS sequence"/>
</dbReference>
<dbReference type="RefSeq" id="WP_146287596.1">
    <property type="nucleotide sequence ID" value="NZ_VOAK01000024.1"/>
</dbReference>
<dbReference type="OrthoDB" id="7818014at2"/>
<organism evidence="2 3">
    <name type="scientific">Gemmobacter aquaticus</name>
    <dbReference type="NCBI Taxonomy" id="490185"/>
    <lineage>
        <taxon>Bacteria</taxon>
        <taxon>Pseudomonadati</taxon>
        <taxon>Pseudomonadota</taxon>
        <taxon>Alphaproteobacteria</taxon>
        <taxon>Rhodobacterales</taxon>
        <taxon>Paracoccaceae</taxon>
        <taxon>Gemmobacter</taxon>
    </lineage>
</organism>
<dbReference type="AlphaFoldDB" id="A0A917YL59"/>
<proteinExistence type="predicted"/>
<feature type="region of interest" description="Disordered" evidence="1">
    <location>
        <begin position="1"/>
        <end position="28"/>
    </location>
</feature>
<comment type="caution">
    <text evidence="2">The sequence shown here is derived from an EMBL/GenBank/DDBJ whole genome shotgun (WGS) entry which is preliminary data.</text>
</comment>
<feature type="region of interest" description="Disordered" evidence="1">
    <location>
        <begin position="240"/>
        <end position="259"/>
    </location>
</feature>
<evidence type="ECO:0000313" key="3">
    <source>
        <dbReference type="Proteomes" id="UP000598196"/>
    </source>
</evidence>
<gene>
    <name evidence="2" type="ORF">GCM10010991_25390</name>
</gene>
<evidence type="ECO:0000256" key="1">
    <source>
        <dbReference type="SAM" id="MobiDB-lite"/>
    </source>
</evidence>
<name>A0A917YL59_9RHOB</name>
<protein>
    <submittedName>
        <fullName evidence="2">Uncharacterized protein</fullName>
    </submittedName>
</protein>
<evidence type="ECO:0000313" key="2">
    <source>
        <dbReference type="EMBL" id="GGO34500.1"/>
    </source>
</evidence>
<sequence>MQSPFRLPQAGRHVAAPAAAPARQPKAVERGHAIAENGDLRKQPIYRAPADLSAYEQAGKPGKATTALPIGTQRRFIAAAAAAARRDHPLNTLLTLRWSSLFSANDVNWLRTLPVPGRIDALVERFRKWLAHRELPCLYIWVREVAGPEAEHWHVALHLPTHYRARFAAYLADITGEPKARAGHHARRTEGEFARGELGSWHLAADVHPDRRGFFLAAYLGKGEPSQRLFRGKLRGNTCKPVRGQSFGGDQPDGKYDEDQGKIQGTPCRGARFFVSKTVQRLVASRT</sequence>
<keyword evidence="3" id="KW-1185">Reference proteome</keyword>
<dbReference type="EMBL" id="BMLP01000005">
    <property type="protein sequence ID" value="GGO34500.1"/>
    <property type="molecule type" value="Genomic_DNA"/>
</dbReference>
<reference evidence="2 3" key="1">
    <citation type="journal article" date="2014" name="Int. J. Syst. Evol. Microbiol.">
        <title>Complete genome sequence of Corynebacterium casei LMG S-19264T (=DSM 44701T), isolated from a smear-ripened cheese.</title>
        <authorList>
            <consortium name="US DOE Joint Genome Institute (JGI-PGF)"/>
            <person name="Walter F."/>
            <person name="Albersmeier A."/>
            <person name="Kalinowski J."/>
            <person name="Ruckert C."/>
        </authorList>
    </citation>
    <scope>NUCLEOTIDE SEQUENCE [LARGE SCALE GENOMIC DNA]</scope>
    <source>
        <strain evidence="2 3">CGMCC 1.7029</strain>
    </source>
</reference>